<gene>
    <name evidence="2" type="ORF">FIBSPDRAFT_891785</name>
</gene>
<name>A0A166JBS8_9AGAM</name>
<dbReference type="STRING" id="436010.A0A166JBS8"/>
<dbReference type="Proteomes" id="UP000076532">
    <property type="component" value="Unassembled WGS sequence"/>
</dbReference>
<reference evidence="2 3" key="1">
    <citation type="journal article" date="2016" name="Mol. Biol. Evol.">
        <title>Comparative Genomics of Early-Diverging Mushroom-Forming Fungi Provides Insights into the Origins of Lignocellulose Decay Capabilities.</title>
        <authorList>
            <person name="Nagy L.G."/>
            <person name="Riley R."/>
            <person name="Tritt A."/>
            <person name="Adam C."/>
            <person name="Daum C."/>
            <person name="Floudas D."/>
            <person name="Sun H."/>
            <person name="Yadav J.S."/>
            <person name="Pangilinan J."/>
            <person name="Larsson K.H."/>
            <person name="Matsuura K."/>
            <person name="Barry K."/>
            <person name="Labutti K."/>
            <person name="Kuo R."/>
            <person name="Ohm R.A."/>
            <person name="Bhattacharya S.S."/>
            <person name="Shirouzu T."/>
            <person name="Yoshinaga Y."/>
            <person name="Martin F.M."/>
            <person name="Grigoriev I.V."/>
            <person name="Hibbett D.S."/>
        </authorList>
    </citation>
    <scope>NUCLEOTIDE SEQUENCE [LARGE SCALE GENOMIC DNA]</scope>
    <source>
        <strain evidence="2 3">CBS 109695</strain>
    </source>
</reference>
<dbReference type="Pfam" id="PF13384">
    <property type="entry name" value="HTH_23"/>
    <property type="match status" value="1"/>
</dbReference>
<feature type="domain" description="Tc1-like transposase DDE" evidence="1">
    <location>
        <begin position="149"/>
        <end position="254"/>
    </location>
</feature>
<dbReference type="Pfam" id="PF13358">
    <property type="entry name" value="DDE_3"/>
    <property type="match status" value="1"/>
</dbReference>
<keyword evidence="3" id="KW-1185">Reference proteome</keyword>
<dbReference type="NCBIfam" id="NF033545">
    <property type="entry name" value="transpos_IS630"/>
    <property type="match status" value="1"/>
</dbReference>
<dbReference type="GO" id="GO:0003676">
    <property type="term" value="F:nucleic acid binding"/>
    <property type="evidence" value="ECO:0007669"/>
    <property type="project" value="InterPro"/>
</dbReference>
<dbReference type="InterPro" id="IPR009057">
    <property type="entry name" value="Homeodomain-like_sf"/>
</dbReference>
<dbReference type="PANTHER" id="PTHR46564">
    <property type="entry name" value="TRANSPOSASE"/>
    <property type="match status" value="1"/>
</dbReference>
<evidence type="ECO:0000259" key="1">
    <source>
        <dbReference type="Pfam" id="PF13358"/>
    </source>
</evidence>
<dbReference type="SUPFAM" id="SSF46689">
    <property type="entry name" value="Homeodomain-like"/>
    <property type="match status" value="1"/>
</dbReference>
<dbReference type="EMBL" id="KV417553">
    <property type="protein sequence ID" value="KZP20700.1"/>
    <property type="molecule type" value="Genomic_DNA"/>
</dbReference>
<dbReference type="InterPro" id="IPR038717">
    <property type="entry name" value="Tc1-like_DDE_dom"/>
</dbReference>
<dbReference type="OrthoDB" id="2266637at2759"/>
<dbReference type="Gene3D" id="3.30.420.10">
    <property type="entry name" value="Ribonuclease H-like superfamily/Ribonuclease H"/>
    <property type="match status" value="1"/>
</dbReference>
<dbReference type="InterPro" id="IPR047655">
    <property type="entry name" value="Transpos_IS630-like"/>
</dbReference>
<dbReference type="AlphaFoldDB" id="A0A166JBS8"/>
<protein>
    <recommendedName>
        <fullName evidence="1">Tc1-like transposase DDE domain-containing protein</fullName>
    </recommendedName>
</protein>
<accession>A0A166JBS8</accession>
<evidence type="ECO:0000313" key="3">
    <source>
        <dbReference type="Proteomes" id="UP000076532"/>
    </source>
</evidence>
<dbReference type="InterPro" id="IPR036397">
    <property type="entry name" value="RNaseH_sf"/>
</dbReference>
<sequence>MVNIRISDDRKACALDLWNQGWEVEDICLALAVSRASLYRWRAYFDLHGNILRPRSPLVGRPRTITLAALNAIRTIYDEAPSVYLDELCTYLAVEHNIIISTSSLCQTLNQVGLTRKKLKKIAIERDEALRQEWRNSLEADFAGDGSEFICVDEMSKNEHTWSRGYGRSMRGERSELTDVFVRGDRYSLVAAITINGYIAARVVPGSFDALEFYEFICDEVMPQMNPFPDARSVLVLDNCQIHHNDPIVELVRAAVKAYLRRRGPILRTHPDPELAIIEACGAISPESCEAWFKHAGYIH</sequence>
<evidence type="ECO:0000313" key="2">
    <source>
        <dbReference type="EMBL" id="KZP20700.1"/>
    </source>
</evidence>
<organism evidence="2 3">
    <name type="scientific">Athelia psychrophila</name>
    <dbReference type="NCBI Taxonomy" id="1759441"/>
    <lineage>
        <taxon>Eukaryota</taxon>
        <taxon>Fungi</taxon>
        <taxon>Dikarya</taxon>
        <taxon>Basidiomycota</taxon>
        <taxon>Agaricomycotina</taxon>
        <taxon>Agaricomycetes</taxon>
        <taxon>Agaricomycetidae</taxon>
        <taxon>Atheliales</taxon>
        <taxon>Atheliaceae</taxon>
        <taxon>Athelia</taxon>
    </lineage>
</organism>
<proteinExistence type="predicted"/>
<dbReference type="PANTHER" id="PTHR46564:SF1">
    <property type="entry name" value="TRANSPOSASE"/>
    <property type="match status" value="1"/>
</dbReference>